<proteinExistence type="predicted"/>
<organism evidence="1 2">
    <name type="scientific">Aspergillus melleus</name>
    <dbReference type="NCBI Taxonomy" id="138277"/>
    <lineage>
        <taxon>Eukaryota</taxon>
        <taxon>Fungi</taxon>
        <taxon>Dikarya</taxon>
        <taxon>Ascomycota</taxon>
        <taxon>Pezizomycotina</taxon>
        <taxon>Eurotiomycetes</taxon>
        <taxon>Eurotiomycetidae</taxon>
        <taxon>Eurotiales</taxon>
        <taxon>Aspergillaceae</taxon>
        <taxon>Aspergillus</taxon>
        <taxon>Aspergillus subgen. Circumdati</taxon>
    </lineage>
</organism>
<protein>
    <submittedName>
        <fullName evidence="1">ERAD-associated protein</fullName>
    </submittedName>
</protein>
<evidence type="ECO:0000313" key="2">
    <source>
        <dbReference type="Proteomes" id="UP001177260"/>
    </source>
</evidence>
<keyword evidence="2" id="KW-1185">Reference proteome</keyword>
<evidence type="ECO:0000313" key="1">
    <source>
        <dbReference type="EMBL" id="KAK1144654.1"/>
    </source>
</evidence>
<comment type="caution">
    <text evidence="1">The sequence shown here is derived from an EMBL/GenBank/DDBJ whole genome shotgun (WGS) entry which is preliminary data.</text>
</comment>
<accession>A0ACC3B2P6</accession>
<gene>
    <name evidence="1" type="primary">HRD3</name>
    <name evidence="1" type="ORF">N8T08_004958</name>
</gene>
<reference evidence="1 2" key="1">
    <citation type="journal article" date="2023" name="ACS Omega">
        <title>Identification of the Neoaspergillic Acid Biosynthesis Gene Cluster by Establishing an In Vitro CRISPR-Ribonucleoprotein Genetic System in Aspergillus melleus.</title>
        <authorList>
            <person name="Yuan B."/>
            <person name="Grau M.F."/>
            <person name="Murata R.M."/>
            <person name="Torok T."/>
            <person name="Venkateswaran K."/>
            <person name="Stajich J.E."/>
            <person name="Wang C.C.C."/>
        </authorList>
    </citation>
    <scope>NUCLEOTIDE SEQUENCE [LARGE SCALE GENOMIC DNA]</scope>
    <source>
        <strain evidence="1 2">IMV 1140</strain>
    </source>
</reference>
<name>A0ACC3B2P6_9EURO</name>
<dbReference type="EMBL" id="JAOPJF010000029">
    <property type="protein sequence ID" value="KAK1144654.1"/>
    <property type="molecule type" value="Genomic_DNA"/>
</dbReference>
<sequence length="1845" mass="206839">MRNLWLWCFLPLVFLLLQACVVESKGQTDIPSPQDAAHESHKRHSQEGFDAQPGNEHLNAALTILRDSKISVVPNERPSGLIGYGLHYAQQAIRVLFLNGPQPENAARQKMHPNLAKAVYELTVAAEESQNADAMFLLAEMNFHGNFTHPRDFKQAFHWYRNLASLNGNNTAQYMIGFMYATGIGGGVERDQAKAMLYHTFAAEAGNTKSQMTLAYRNHAGIGTARNCDEATYFYKRVADKAIEYYRSGPPGGQSMVRESFRWADEEGGVYGEGASVSSSGPNALRDPHASTDASLEDVLEYLDLMSRKGELKATFSLGKMHYEGARGLPRNFRKAMKYFKQITKRYWNKDGSVNPNHPLGIEKLAAKAAGHIGLMFLRGEGVEQNYATAGSWFKLGLGNGDALCQHQLGIMYLHGYGVPQDAFKAASYFKAAADQDLPAAETRLGALFLDQGDIPTATRYFELAARWGWMEAFYYLAELSNNGVGRERHCGVAASYYKMVAERAEVIHSSFAESNAAYENGDKDRALVAAMMAAEQGYENAQSNVAFLLDEQRSLVSFDSILPGLKKSRSPLLRNAALALIYWTRSAKQANIDSLIKMGDYYLSGSGITADAEKASTCYHTAAEAHYSAQAYWNLGWMHENGVAVDQDFHMAKRYYDLALEASSESYLPVKLSLLKLRLRSYWNRITNGKINSIQEDNEPRPRRTFKEWVAAFIENDEEEEANYRAQMYKRAEDDEEDLLSTGADSRHDRHQDGYYDDLDVDIDDAVLEGLIMVALVVTLGVLVYVRQQRNRDGQNENGGANPAAAANGNDRGLFPRPGEPEFAQKNPASHLTPTKKPVLLDPEITELQKQQRALQSRLSALRSELDTAQQALRVESSDKDTELEKLIAKWKTASQDAAEEVFAGAQERVARLGGMKAWREQMRNNNTRWEQEEMNSWYGSGDAEGVDVDEEELESRKAEMLEQWDVPGKEVEDKKREELSEEEEFTMDFMLKTLNVDLKLIGLAELEESKVNASRTPMQVRDIGVQTDPINIASADPRHMPTYNDLDAMSADDTADIGMVSRARRSTLEHCSSLQFDTTHTLTPETAAASHPEAQRLEARLISRVAYEMCPGPAIIGNSPWTENRSSESLPPFQTHPPLLEEVYTNLYFTITHWVWPFLSHSAWRSWHDEWIHDEDAERWKGFFIHMVYAIGALLNNGLHPDQGYATRAADLYTSAMTYYPYVMGHSSAILHIKASILMILYSLHCPSSEEIAVTVSSIVPFCAATMSELRKQTSNLEDDHDGRLESREGVDETLTEPLFITCYMLNEIIAKIRRQREESPQSQGASDSLLKFALDAWKKEIPRYGIEDSPSTYLHPLWMASLYGYSVIILMQEKRHRLQHEDFEDVLSASSEVFLNFRRLLEEGQVMCYTWSAVSFIRSMISNPKTEAQSTLSADKKDDFASGEIRDIAAELYAEADQLSPEELEREGAEVRKLLDWRILPILYVTYVIQFLDKLSLNYASAYSLIPDLGLEGQRYSWVAAIFNFGYLFWAVPSNLMIQRLPLAKYMGIVLLIWAVLIVAHIGAKNYAGILILRFLLGMAEAGVSPCMAVQRVSENMIGVKTKQIKPRQAFEILYDIKVLCCAFIGLSCGVINGGVSNFSSSLIKGYGFSGIYATLLQLPTGAIEALVVPICGLVSTYVRDSRCIVLAVVCLIPFGGLLGIRFTDVQHRWTLVGCTWLQYIVGAPVIVSWNILSTNVAGHTKRSLSNGLWFSLYAAGNVAGANIFFEREAPRYYSALTGLLICYAGIIALSVIAYISMKFENIRRDRRMSSEETEQGRDEAAVLDGFKDMTDMESKNFRYAL</sequence>
<dbReference type="Proteomes" id="UP001177260">
    <property type="component" value="Unassembled WGS sequence"/>
</dbReference>